<dbReference type="EMBL" id="JANJHC010000030">
    <property type="protein sequence ID" value="MDA5624005.1"/>
    <property type="molecule type" value="Genomic_DNA"/>
</dbReference>
<evidence type="ECO:0000313" key="2">
    <source>
        <dbReference type="Proteomes" id="UP001145481"/>
    </source>
</evidence>
<proteinExistence type="predicted"/>
<dbReference type="Proteomes" id="UP001145481">
    <property type="component" value="Unassembled WGS sequence"/>
</dbReference>
<comment type="caution">
    <text evidence="1">The sequence shown here is derived from an EMBL/GenBank/DDBJ whole genome shotgun (WGS) entry which is preliminary data.</text>
</comment>
<sequence>MEKLKSSDRFIAELEGYALTLMQPETLANELEFLKNTFPLSLATVENKASLHNFRNGYYDLIDLLPAVFPANSLDISKNVLPYSSGFLTVLHKKLDDLRGLLADKQNNLILLPISFRDRIAFLFRFNHIPFTEILLAKN</sequence>
<dbReference type="RefSeq" id="WP_195189154.1">
    <property type="nucleotide sequence ID" value="NZ_CP097610.1"/>
</dbReference>
<protein>
    <submittedName>
        <fullName evidence="1">Uncharacterized protein</fullName>
    </submittedName>
</protein>
<gene>
    <name evidence="1" type="ORF">NM948_10720</name>
</gene>
<accession>A0A9X3ZMA4</accession>
<reference evidence="1" key="1">
    <citation type="submission" date="2022-07" db="EMBL/GenBank/DDBJ databases">
        <title>Genome-based characterization of novel serogroup A variants of Pasteurella multocida.</title>
        <authorList>
            <person name="Prajapati A."/>
            <person name="Yogisharadhya R."/>
            <person name="Mohanty N."/>
            <person name="Chanda M."/>
            <person name="Mendem S.K."/>
            <person name="Siddaramappa S."/>
            <person name="Shivachandra S.B."/>
        </authorList>
    </citation>
    <scope>NUCLEOTIDE SEQUENCE</scope>
    <source>
        <strain evidence="1">NIVEDIPm19</strain>
    </source>
</reference>
<evidence type="ECO:0000313" key="1">
    <source>
        <dbReference type="EMBL" id="MDA5624005.1"/>
    </source>
</evidence>
<dbReference type="AlphaFoldDB" id="A0A9X3ZMA4"/>
<name>A0A9X3ZMA4_PASMD</name>
<organism evidence="1 2">
    <name type="scientific">Pasteurella multocida</name>
    <dbReference type="NCBI Taxonomy" id="747"/>
    <lineage>
        <taxon>Bacteria</taxon>
        <taxon>Pseudomonadati</taxon>
        <taxon>Pseudomonadota</taxon>
        <taxon>Gammaproteobacteria</taxon>
        <taxon>Pasteurellales</taxon>
        <taxon>Pasteurellaceae</taxon>
        <taxon>Pasteurella</taxon>
    </lineage>
</organism>